<feature type="transmembrane region" description="Helical" evidence="1">
    <location>
        <begin position="82"/>
        <end position="105"/>
    </location>
</feature>
<keyword evidence="1" id="KW-0812">Transmembrane</keyword>
<dbReference type="RefSeq" id="WP_144323153.1">
    <property type="nucleotide sequence ID" value="NZ_CP040916.1"/>
</dbReference>
<feature type="transmembrane region" description="Helical" evidence="1">
    <location>
        <begin position="21"/>
        <end position="38"/>
    </location>
</feature>
<dbReference type="EMBL" id="CP040916">
    <property type="protein sequence ID" value="QDQ15953.1"/>
    <property type="molecule type" value="Genomic_DNA"/>
</dbReference>
<name>A0A516RJY3_STRST</name>
<accession>A0A516RJY3</accession>
<gene>
    <name evidence="2" type="ORF">FH965_39875</name>
</gene>
<reference evidence="2 3" key="1">
    <citation type="journal article" date="2019" name="J. Ind. Microbiol. Biotechnol.">
        <title>The complete genomic sequence of Streptomyces spectabilis NRRL-2792 and identification of secondary metabolite biosynthetic gene clusters.</title>
        <authorList>
            <person name="Sinha A."/>
            <person name="Phillips-Salemka S."/>
            <person name="Niraula T.A."/>
            <person name="Short K.A."/>
            <person name="Niraula N.P."/>
        </authorList>
    </citation>
    <scope>NUCLEOTIDE SEQUENCE [LARGE SCALE GENOMIC DNA]</scope>
    <source>
        <strain evidence="2 3">NRRL 2792</strain>
    </source>
</reference>
<evidence type="ECO:0000256" key="1">
    <source>
        <dbReference type="SAM" id="Phobius"/>
    </source>
</evidence>
<feature type="transmembrane region" description="Helical" evidence="1">
    <location>
        <begin position="50"/>
        <end position="70"/>
    </location>
</feature>
<dbReference type="AlphaFoldDB" id="A0A516RJY3"/>
<organism evidence="2 3">
    <name type="scientific">Streptomyces spectabilis</name>
    <dbReference type="NCBI Taxonomy" id="68270"/>
    <lineage>
        <taxon>Bacteria</taxon>
        <taxon>Bacillati</taxon>
        <taxon>Actinomycetota</taxon>
        <taxon>Actinomycetes</taxon>
        <taxon>Kitasatosporales</taxon>
        <taxon>Streptomycetaceae</taxon>
        <taxon>Streptomyces</taxon>
    </lineage>
</organism>
<sequence length="110" mass="12366">MHDILRYPMIDSSRPERIREFSPAQYIAPYLLLTVGGAGVQKAPVSDRPVLFWIFTAIVALGALSAAVRLKRMWTTHQRRHLPAWTGLLGLFLALYGLCIAYYVIDHIAG</sequence>
<evidence type="ECO:0000313" key="3">
    <source>
        <dbReference type="Proteomes" id="UP000316806"/>
    </source>
</evidence>
<evidence type="ECO:0000313" key="2">
    <source>
        <dbReference type="EMBL" id="QDQ15953.1"/>
    </source>
</evidence>
<protein>
    <submittedName>
        <fullName evidence="2">Uncharacterized protein</fullName>
    </submittedName>
</protein>
<keyword evidence="1" id="KW-1133">Transmembrane helix</keyword>
<dbReference type="Proteomes" id="UP000316806">
    <property type="component" value="Chromosome"/>
</dbReference>
<keyword evidence="1" id="KW-0472">Membrane</keyword>
<proteinExistence type="predicted"/>